<dbReference type="Proteomes" id="UP001324993">
    <property type="component" value="Chromosome"/>
</dbReference>
<accession>A0ABZ0RKN6</accession>
<evidence type="ECO:0000313" key="1">
    <source>
        <dbReference type="EMBL" id="WPJ96779.1"/>
    </source>
</evidence>
<name>A0ABZ0RKN6_9BACT</name>
<dbReference type="EMBL" id="CP138858">
    <property type="protein sequence ID" value="WPJ96779.1"/>
    <property type="molecule type" value="Genomic_DNA"/>
</dbReference>
<sequence>MSQGRAAANNSKCLNNLRSLGIASKLYTMEDSRQTNPSMTTWHDELLRYLEYPEDVTTLIDLQKLPPETAQNMALWCPALNFNEADSIVQRDRSCYGINMSYFASGHNNNPDKRITAFDVGADAAEIIAFLDATSRNVFHSTPSRIGTGRHGDNVNVVFVDGHVESVPYNGTETELDPEWRKMFDGPNR</sequence>
<protein>
    <submittedName>
        <fullName evidence="1">Uncharacterized protein</fullName>
    </submittedName>
</protein>
<organism evidence="1 2">
    <name type="scientific">Coraliomargarita algicola</name>
    <dbReference type="NCBI Taxonomy" id="3092156"/>
    <lineage>
        <taxon>Bacteria</taxon>
        <taxon>Pseudomonadati</taxon>
        <taxon>Verrucomicrobiota</taxon>
        <taxon>Opitutia</taxon>
        <taxon>Puniceicoccales</taxon>
        <taxon>Coraliomargaritaceae</taxon>
        <taxon>Coraliomargarita</taxon>
    </lineage>
</organism>
<evidence type="ECO:0000313" key="2">
    <source>
        <dbReference type="Proteomes" id="UP001324993"/>
    </source>
</evidence>
<keyword evidence="2" id="KW-1185">Reference proteome</keyword>
<proteinExistence type="predicted"/>
<reference evidence="1 2" key="1">
    <citation type="submission" date="2023-11" db="EMBL/GenBank/DDBJ databases">
        <title>Coraliomargarita sp. nov., isolated from marine algae.</title>
        <authorList>
            <person name="Lee J.K."/>
            <person name="Baek J.H."/>
            <person name="Kim J.M."/>
            <person name="Choi D.G."/>
            <person name="Jeon C.O."/>
        </authorList>
    </citation>
    <scope>NUCLEOTIDE SEQUENCE [LARGE SCALE GENOMIC DNA]</scope>
    <source>
        <strain evidence="1 2">J2-16</strain>
    </source>
</reference>
<dbReference type="RefSeq" id="WP_319833636.1">
    <property type="nucleotide sequence ID" value="NZ_CP138858.1"/>
</dbReference>
<gene>
    <name evidence="1" type="ORF">SH580_03545</name>
</gene>